<dbReference type="Proteomes" id="UP000005627">
    <property type="component" value="Chromosome 2"/>
</dbReference>
<comment type="similarity">
    <text evidence="2">Belongs to the NDUFAF7 family.</text>
</comment>
<evidence type="ECO:0000256" key="4">
    <source>
        <dbReference type="ARBA" id="ARBA00022603"/>
    </source>
</evidence>
<accession>G8ZP62</accession>
<sequence length="408" mass="47560">MRKFVARGGHVRFKATYPLIEIEQLRNGKSFNVGETGTLALRDYFEWRALPSIMRHETFFTQRNKLLDQVTNSTERLSLYDPILTHCIAKWLLVDYKLNSYPYSDLNIINIYTNLPQSLRIAKSMMSYFQLVLSEDMFERIKYIMVPLHSHQKRPSTKLTSGIPGKVQIVHDRAVFSSQVSNKYNPRPFVIEDPVYFLMLDDVLKNTSHDLVKYNQEAGKWEQCYVDIDEHGRRTRRFDSEMDYWCQIALKRALKEHDPSATAKTEGVLIPTRLIQLFELLKECAPAHKLFAIDTPQRWDPSFFSMIKLLLGHKPLRASQILEPERSSIWSGRRDDHAPRFAIDFAQAQQLYMSINENNRLCEVKDMSEFVDQWFDARSDVMGELTKDKLNSQLEVIDGSLLAILHSS</sequence>
<keyword evidence="5" id="KW-0808">Transferase</keyword>
<evidence type="ECO:0000256" key="5">
    <source>
        <dbReference type="ARBA" id="ARBA00022679"/>
    </source>
</evidence>
<dbReference type="GO" id="GO:0032259">
    <property type="term" value="P:methylation"/>
    <property type="evidence" value="ECO:0007669"/>
    <property type="project" value="UniProtKB-KW"/>
</dbReference>
<evidence type="ECO:0000256" key="2">
    <source>
        <dbReference type="ARBA" id="ARBA00005891"/>
    </source>
</evidence>
<name>G8ZP62_TORDE</name>
<dbReference type="EMBL" id="HE616743">
    <property type="protein sequence ID" value="CCE90406.1"/>
    <property type="molecule type" value="Genomic_DNA"/>
</dbReference>
<evidence type="ECO:0000313" key="9">
    <source>
        <dbReference type="Proteomes" id="UP000005627"/>
    </source>
</evidence>
<dbReference type="OrthoDB" id="17415at2759"/>
<evidence type="ECO:0000256" key="7">
    <source>
        <dbReference type="ARBA" id="ARBA00048612"/>
    </source>
</evidence>
<dbReference type="KEGG" id="tdl:TDEL_0B02770"/>
<dbReference type="HOGENOM" id="CLU_056775_0_0_1"/>
<dbReference type="GeneID" id="11504327"/>
<evidence type="ECO:0000256" key="3">
    <source>
        <dbReference type="ARBA" id="ARBA00011935"/>
    </source>
</evidence>
<comment type="subcellular location">
    <subcellularLocation>
        <location evidence="1">Mitochondrion</location>
    </subcellularLocation>
</comment>
<dbReference type="InterPro" id="IPR003788">
    <property type="entry name" value="NDUFAF7"/>
</dbReference>
<evidence type="ECO:0000256" key="1">
    <source>
        <dbReference type="ARBA" id="ARBA00004173"/>
    </source>
</evidence>
<organism evidence="8 9">
    <name type="scientific">Torulaspora delbrueckii</name>
    <name type="common">Yeast</name>
    <name type="synonym">Candida colliculosa</name>
    <dbReference type="NCBI Taxonomy" id="4950"/>
    <lineage>
        <taxon>Eukaryota</taxon>
        <taxon>Fungi</taxon>
        <taxon>Dikarya</taxon>
        <taxon>Ascomycota</taxon>
        <taxon>Saccharomycotina</taxon>
        <taxon>Saccharomycetes</taxon>
        <taxon>Saccharomycetales</taxon>
        <taxon>Saccharomycetaceae</taxon>
        <taxon>Torulaspora</taxon>
    </lineage>
</organism>
<proteinExistence type="inferred from homology"/>
<keyword evidence="4" id="KW-0489">Methyltransferase</keyword>
<keyword evidence="6" id="KW-0496">Mitochondrion</keyword>
<gene>
    <name evidence="8" type="primary">TDEL0B02770</name>
    <name evidence="8" type="ORF">TDEL_0B02770</name>
</gene>
<dbReference type="InParanoid" id="G8ZP62"/>
<dbReference type="RefSeq" id="XP_003679617.1">
    <property type="nucleotide sequence ID" value="XM_003679569.1"/>
</dbReference>
<comment type="catalytic activity">
    <reaction evidence="7">
        <text>L-arginyl-[protein] + 2 S-adenosyl-L-methionine = N(omega),N(omega)'-dimethyl-L-arginyl-[protein] + 2 S-adenosyl-L-homocysteine + 2 H(+)</text>
        <dbReference type="Rhea" id="RHEA:48108"/>
        <dbReference type="Rhea" id="RHEA-COMP:10532"/>
        <dbReference type="Rhea" id="RHEA-COMP:11992"/>
        <dbReference type="ChEBI" id="CHEBI:15378"/>
        <dbReference type="ChEBI" id="CHEBI:29965"/>
        <dbReference type="ChEBI" id="CHEBI:57856"/>
        <dbReference type="ChEBI" id="CHEBI:59789"/>
        <dbReference type="ChEBI" id="CHEBI:88221"/>
        <dbReference type="EC" id="2.1.1.320"/>
    </reaction>
</comment>
<dbReference type="eggNOG" id="ENOG502RR6Q">
    <property type="taxonomic scope" value="Eukaryota"/>
</dbReference>
<dbReference type="GO" id="GO:0005739">
    <property type="term" value="C:mitochondrion"/>
    <property type="evidence" value="ECO:0007669"/>
    <property type="project" value="UniProtKB-SubCell"/>
</dbReference>
<keyword evidence="9" id="KW-1185">Reference proteome</keyword>
<dbReference type="GO" id="GO:0035243">
    <property type="term" value="F:protein-arginine omega-N symmetric methyltransferase activity"/>
    <property type="evidence" value="ECO:0007669"/>
    <property type="project" value="UniProtKB-EC"/>
</dbReference>
<dbReference type="AlphaFoldDB" id="G8ZP62"/>
<protein>
    <recommendedName>
        <fullName evidence="3">type II protein arginine methyltransferase</fullName>
        <ecNumber evidence="3">2.1.1.320</ecNumber>
    </recommendedName>
</protein>
<dbReference type="Pfam" id="PF02636">
    <property type="entry name" value="Methyltransf_28"/>
    <property type="match status" value="1"/>
</dbReference>
<evidence type="ECO:0000256" key="6">
    <source>
        <dbReference type="ARBA" id="ARBA00023128"/>
    </source>
</evidence>
<dbReference type="FunCoup" id="G8ZP62">
    <property type="interactions" value="39"/>
</dbReference>
<evidence type="ECO:0000313" key="8">
    <source>
        <dbReference type="EMBL" id="CCE90406.1"/>
    </source>
</evidence>
<dbReference type="EC" id="2.1.1.320" evidence="3"/>
<dbReference type="STRING" id="1076872.G8ZP62"/>
<reference evidence="8 9" key="1">
    <citation type="journal article" date="2011" name="Proc. Natl. Acad. Sci. U.S.A.">
        <title>Evolutionary erosion of yeast sex chromosomes by mating-type switching accidents.</title>
        <authorList>
            <person name="Gordon J.L."/>
            <person name="Armisen D."/>
            <person name="Proux-Wera E."/>
            <person name="Oheigeartaigh S.S."/>
            <person name="Byrne K.P."/>
            <person name="Wolfe K.H."/>
        </authorList>
    </citation>
    <scope>NUCLEOTIDE SEQUENCE [LARGE SCALE GENOMIC DNA]</scope>
    <source>
        <strain evidence="9">ATCC 10662 / CBS 1146 / NBRC 0425 / NCYC 2629 / NRRL Y-866</strain>
    </source>
</reference>